<name>A0A4Q0P9K5_9FLAO</name>
<gene>
    <name evidence="2" type="ORF">DSM00_1606</name>
</gene>
<evidence type="ECO:0000259" key="1">
    <source>
        <dbReference type="Pfam" id="PF07969"/>
    </source>
</evidence>
<feature type="domain" description="Amidohydrolase 3" evidence="1">
    <location>
        <begin position="73"/>
        <end position="543"/>
    </location>
</feature>
<protein>
    <recommendedName>
        <fullName evidence="1">Amidohydrolase 3 domain-containing protein</fullName>
    </recommendedName>
</protein>
<dbReference type="RefSeq" id="WP_128757503.1">
    <property type="nucleotide sequence ID" value="NZ_QOVM01000003.1"/>
</dbReference>
<dbReference type="PANTHER" id="PTHR22642">
    <property type="entry name" value="IMIDAZOLONEPROPIONASE"/>
    <property type="match status" value="1"/>
</dbReference>
<dbReference type="SUPFAM" id="SSF51556">
    <property type="entry name" value="Metallo-dependent hydrolases"/>
    <property type="match status" value="1"/>
</dbReference>
<dbReference type="InterPro" id="IPR032466">
    <property type="entry name" value="Metal_Hydrolase"/>
</dbReference>
<dbReference type="OrthoDB" id="9767366at2"/>
<dbReference type="Pfam" id="PF07969">
    <property type="entry name" value="Amidohydro_3"/>
    <property type="match status" value="1"/>
</dbReference>
<organism evidence="2 3">
    <name type="scientific">Leeuwenhoekiella aequorea</name>
    <dbReference type="NCBI Taxonomy" id="283736"/>
    <lineage>
        <taxon>Bacteria</taxon>
        <taxon>Pseudomonadati</taxon>
        <taxon>Bacteroidota</taxon>
        <taxon>Flavobacteriia</taxon>
        <taxon>Flavobacteriales</taxon>
        <taxon>Flavobacteriaceae</taxon>
        <taxon>Leeuwenhoekiella</taxon>
    </lineage>
</organism>
<comment type="caution">
    <text evidence="2">The sequence shown here is derived from an EMBL/GenBank/DDBJ whole genome shotgun (WGS) entry which is preliminary data.</text>
</comment>
<dbReference type="Gene3D" id="3.20.20.140">
    <property type="entry name" value="Metal-dependent hydrolases"/>
    <property type="match status" value="1"/>
</dbReference>
<dbReference type="CDD" id="cd01300">
    <property type="entry name" value="YtcJ_like"/>
    <property type="match status" value="1"/>
</dbReference>
<dbReference type="InterPro" id="IPR011059">
    <property type="entry name" value="Metal-dep_hydrolase_composite"/>
</dbReference>
<dbReference type="Proteomes" id="UP000289238">
    <property type="component" value="Unassembled WGS sequence"/>
</dbReference>
<proteinExistence type="predicted"/>
<dbReference type="PROSITE" id="PS51257">
    <property type="entry name" value="PROKAR_LIPOPROTEIN"/>
    <property type="match status" value="1"/>
</dbReference>
<evidence type="ECO:0000313" key="2">
    <source>
        <dbReference type="EMBL" id="RXG22509.1"/>
    </source>
</evidence>
<dbReference type="PANTHER" id="PTHR22642:SF2">
    <property type="entry name" value="PROTEIN LONG AFTER FAR-RED 3"/>
    <property type="match status" value="1"/>
</dbReference>
<dbReference type="Gene3D" id="2.30.40.10">
    <property type="entry name" value="Urease, subunit C, domain 1"/>
    <property type="match status" value="1"/>
</dbReference>
<evidence type="ECO:0000313" key="3">
    <source>
        <dbReference type="Proteomes" id="UP000289238"/>
    </source>
</evidence>
<dbReference type="GO" id="GO:0016810">
    <property type="term" value="F:hydrolase activity, acting on carbon-nitrogen (but not peptide) bonds"/>
    <property type="evidence" value="ECO:0007669"/>
    <property type="project" value="InterPro"/>
</dbReference>
<dbReference type="Gene3D" id="3.10.310.70">
    <property type="match status" value="1"/>
</dbReference>
<dbReference type="SUPFAM" id="SSF51338">
    <property type="entry name" value="Composite domain of metallo-dependent hydrolases"/>
    <property type="match status" value="1"/>
</dbReference>
<dbReference type="AlphaFoldDB" id="A0A4Q0P9K5"/>
<dbReference type="InterPro" id="IPR013108">
    <property type="entry name" value="Amidohydro_3"/>
</dbReference>
<dbReference type="InterPro" id="IPR033932">
    <property type="entry name" value="YtcJ-like"/>
</dbReference>
<reference evidence="2 3" key="1">
    <citation type="submission" date="2018-07" db="EMBL/GenBank/DDBJ databases">
        <title>Leeuwenhoekiella genomics.</title>
        <authorList>
            <person name="Tahon G."/>
            <person name="Willems A."/>
        </authorList>
    </citation>
    <scope>NUCLEOTIDE SEQUENCE [LARGE SCALE GENOMIC DNA]</scope>
    <source>
        <strain evidence="2 3">LMG 22550</strain>
    </source>
</reference>
<sequence length="544" mass="60947">MRIFLLGLLSLFFVISCKNETANKEEVDLLVINAQVYTVDSEFSKAQAFAVRDGKFIAVGATDSLLAKYTAKETLDAKGKTILPGLIDAHCHFFRFGQSLQNVDLVGTESFDEVVERVVAFQKENPSEFIYGRGWDQNDWELKEFPNKAKLDSLFPDTPVALQRIDGHALLVNQKALDLANINASTKTEGGEIMREGNRLTGILIDNPMDLITAIMPQMTRNQKVKALQDAQQYCFDYGLTTVNDAGLDKNTILLIDSLQQAGGLDMRMYAMISNTPEDVNYFLNSGILKTDKMNVRSVKVYGDGALGSRGAALRLPYSDRADHYGALVTPVDSMYNLAQKLAKTNFQMNTHAIGDSANTVILKAYTEALKGQSDKRWKIEHAQIIAQEDFDYFDDNIIPSVQPTHATSDMYWAKDRLGERRMKGAYAYKKLLQESGVIALGTDFPVEQVSPFYTFYAAVVRKDLKQYPENGFQMKDALTREETLRGMTIWAAYSNFEDQEKGSIEVGKFADFILMDEDIMTVAEDLIPNLKVSQTWLGGKKVK</sequence>
<dbReference type="EMBL" id="QOVM01000003">
    <property type="protein sequence ID" value="RXG22509.1"/>
    <property type="molecule type" value="Genomic_DNA"/>
</dbReference>
<accession>A0A4Q0P9K5</accession>
<keyword evidence="3" id="KW-1185">Reference proteome</keyword>